<dbReference type="Proteomes" id="UP000275846">
    <property type="component" value="Unassembled WGS sequence"/>
</dbReference>
<proteinExistence type="predicted"/>
<feature type="region of interest" description="Disordered" evidence="1">
    <location>
        <begin position="53"/>
        <end position="87"/>
    </location>
</feature>
<organism evidence="4">
    <name type="scientific">Schistocephalus solidus</name>
    <name type="common">Tapeworm</name>
    <dbReference type="NCBI Taxonomy" id="70667"/>
    <lineage>
        <taxon>Eukaryota</taxon>
        <taxon>Metazoa</taxon>
        <taxon>Spiralia</taxon>
        <taxon>Lophotrochozoa</taxon>
        <taxon>Platyhelminthes</taxon>
        <taxon>Cestoda</taxon>
        <taxon>Eucestoda</taxon>
        <taxon>Diphyllobothriidea</taxon>
        <taxon>Diphyllobothriidae</taxon>
        <taxon>Schistocephalus</taxon>
    </lineage>
</organism>
<reference evidence="2 3" key="2">
    <citation type="submission" date="2018-11" db="EMBL/GenBank/DDBJ databases">
        <authorList>
            <consortium name="Pathogen Informatics"/>
        </authorList>
    </citation>
    <scope>NUCLEOTIDE SEQUENCE [LARGE SCALE GENOMIC DNA]</scope>
    <source>
        <strain evidence="2 3">NST_G2</strain>
    </source>
</reference>
<evidence type="ECO:0000313" key="4">
    <source>
        <dbReference type="WBParaSite" id="SSLN_0000469601-mRNA-1"/>
    </source>
</evidence>
<keyword evidence="3" id="KW-1185">Reference proteome</keyword>
<dbReference type="AlphaFoldDB" id="A0A183SJZ3"/>
<protein>
    <submittedName>
        <fullName evidence="2 4">Uncharacterized protein</fullName>
    </submittedName>
</protein>
<sequence>MQDAWMARKANKIQEYADRNKWKNFFTAIKTYLFSVLKELPCSVRRCNPEALGTSQTFLNSPPPSPTLPKTDCLKGKPTPTSISYPLPKKISAPCSNSPSGNHLDQTQSLLSFTRMVASN</sequence>
<gene>
    <name evidence="2" type="ORF">SSLN_LOCUS4541</name>
</gene>
<dbReference type="WBParaSite" id="SSLN_0000469601-mRNA-1">
    <property type="protein sequence ID" value="SSLN_0000469601-mRNA-1"/>
    <property type="gene ID" value="SSLN_0000469601"/>
</dbReference>
<dbReference type="EMBL" id="UYSU01032906">
    <property type="protein sequence ID" value="VDL90926.1"/>
    <property type="molecule type" value="Genomic_DNA"/>
</dbReference>
<evidence type="ECO:0000313" key="3">
    <source>
        <dbReference type="Proteomes" id="UP000275846"/>
    </source>
</evidence>
<accession>A0A183SJZ3</accession>
<reference evidence="4" key="1">
    <citation type="submission" date="2016-06" db="UniProtKB">
        <authorList>
            <consortium name="WormBaseParasite"/>
        </authorList>
    </citation>
    <scope>IDENTIFICATION</scope>
</reference>
<evidence type="ECO:0000313" key="2">
    <source>
        <dbReference type="EMBL" id="VDL90926.1"/>
    </source>
</evidence>
<evidence type="ECO:0000256" key="1">
    <source>
        <dbReference type="SAM" id="MobiDB-lite"/>
    </source>
</evidence>
<name>A0A183SJZ3_SCHSO</name>